<dbReference type="InterPro" id="IPR000814">
    <property type="entry name" value="TBP"/>
</dbReference>
<keyword evidence="2" id="KW-1185">Reference proteome</keyword>
<comment type="caution">
    <text evidence="1">The sequence shown here is derived from an EMBL/GenBank/DDBJ whole genome shotgun (WGS) entry which is preliminary data.</text>
</comment>
<dbReference type="GO" id="GO:0006352">
    <property type="term" value="P:DNA-templated transcription initiation"/>
    <property type="evidence" value="ECO:0007669"/>
    <property type="project" value="InterPro"/>
</dbReference>
<dbReference type="OrthoDB" id="2127950at2759"/>
<proteinExistence type="predicted"/>
<organism evidence="1 2">
    <name type="scientific">Paramecium sonneborni</name>
    <dbReference type="NCBI Taxonomy" id="65129"/>
    <lineage>
        <taxon>Eukaryota</taxon>
        <taxon>Sar</taxon>
        <taxon>Alveolata</taxon>
        <taxon>Ciliophora</taxon>
        <taxon>Intramacronucleata</taxon>
        <taxon>Oligohymenophorea</taxon>
        <taxon>Peniculida</taxon>
        <taxon>Parameciidae</taxon>
        <taxon>Paramecium</taxon>
    </lineage>
</organism>
<dbReference type="Pfam" id="PF00352">
    <property type="entry name" value="TBP"/>
    <property type="match status" value="2"/>
</dbReference>
<accession>A0A8S1M150</accession>
<dbReference type="PANTHER" id="PTHR10126">
    <property type="entry name" value="TATA-BOX BINDING PROTEIN"/>
    <property type="match status" value="1"/>
</dbReference>
<protein>
    <recommendedName>
        <fullName evidence="3">TATA-box-binding protein</fullName>
    </recommendedName>
</protein>
<evidence type="ECO:0000313" key="1">
    <source>
        <dbReference type="EMBL" id="CAD8074130.1"/>
    </source>
</evidence>
<reference evidence="1" key="1">
    <citation type="submission" date="2021-01" db="EMBL/GenBank/DDBJ databases">
        <authorList>
            <consortium name="Genoscope - CEA"/>
            <person name="William W."/>
        </authorList>
    </citation>
    <scope>NUCLEOTIDE SEQUENCE</scope>
</reference>
<name>A0A8S1M150_9CILI</name>
<gene>
    <name evidence="1" type="ORF">PSON_ATCC_30995.1.T0310330</name>
</gene>
<dbReference type="Proteomes" id="UP000692954">
    <property type="component" value="Unassembled WGS sequence"/>
</dbReference>
<evidence type="ECO:0000313" key="2">
    <source>
        <dbReference type="Proteomes" id="UP000692954"/>
    </source>
</evidence>
<dbReference type="EMBL" id="CAJJDN010000031">
    <property type="protein sequence ID" value="CAD8074130.1"/>
    <property type="molecule type" value="Genomic_DNA"/>
</dbReference>
<dbReference type="GO" id="GO:0003677">
    <property type="term" value="F:DNA binding"/>
    <property type="evidence" value="ECO:0007669"/>
    <property type="project" value="InterPro"/>
</dbReference>
<dbReference type="CDD" id="cd00652">
    <property type="entry name" value="TBP_TLF"/>
    <property type="match status" value="1"/>
</dbReference>
<sequence length="253" mass="29120">MPPENTQISKKSKHIKKNKTDVHEYTEEKKKEIDRVIFCYVFQQEYQQIKKNNSLQETYEPKIQNVVSTVILKMKTKTGGEEIDKLDLDNLAHTSQNCEYKKSRFPALIQRIKEPKSTALIFEAGKMVITGTKGQIEAEEAARKFKKQIEKNNRISIEIGDIQTSNIVANSQLPYEVNLLKIHDDRSLQGSISYDRSAFPGLIYKMQNPKLAALIFYSGKIVFTGAKNETQIKDAYCQLFNILKKHSQDKNNK</sequence>
<dbReference type="AlphaFoldDB" id="A0A8S1M150"/>
<evidence type="ECO:0008006" key="3">
    <source>
        <dbReference type="Google" id="ProtNLM"/>
    </source>
</evidence>